<feature type="signal peptide" evidence="1">
    <location>
        <begin position="1"/>
        <end position="20"/>
    </location>
</feature>
<proteinExistence type="predicted"/>
<evidence type="ECO:0008006" key="4">
    <source>
        <dbReference type="Google" id="ProtNLM"/>
    </source>
</evidence>
<dbReference type="EMBL" id="JACAOZ010000001">
    <property type="protein sequence ID" value="NVZ54706.1"/>
    <property type="molecule type" value="Genomic_DNA"/>
</dbReference>
<gene>
    <name evidence="2" type="ORF">HX797_00375</name>
</gene>
<dbReference type="RefSeq" id="WP_177032282.1">
    <property type="nucleotide sequence ID" value="NZ_JACAOZ010000001.1"/>
</dbReference>
<dbReference type="PROSITE" id="PS51257">
    <property type="entry name" value="PROKAR_LIPOPROTEIN"/>
    <property type="match status" value="1"/>
</dbReference>
<sequence length="173" mass="18728">MYGNKIFVCCTLLAGTVALSGCNSILQGKQYDFPPSGAPSATIRLENEHGTTLDAITFNEKGCYAGLTPLPYSGDFIESRIAVGKKLVLTYERVIGGKQCLVHFSFTPQDGATYTLKTGSWSEPKTGFLPIFNYDQSYCGIGVIKKVGDIEGVEPIQQLRIKPAGLACLMFVK</sequence>
<feature type="chain" id="PRO_5031353408" description="Lipoprotein" evidence="1">
    <location>
        <begin position="21"/>
        <end position="173"/>
    </location>
</feature>
<keyword evidence="1" id="KW-0732">Signal</keyword>
<accession>A0A7Y7V4E7</accession>
<protein>
    <recommendedName>
        <fullName evidence="4">Lipoprotein</fullName>
    </recommendedName>
</protein>
<evidence type="ECO:0000256" key="1">
    <source>
        <dbReference type="SAM" id="SignalP"/>
    </source>
</evidence>
<name>A0A7Y7V4E7_9PSED</name>
<evidence type="ECO:0000313" key="2">
    <source>
        <dbReference type="EMBL" id="NVZ54706.1"/>
    </source>
</evidence>
<organism evidence="2 3">
    <name type="scientific">Pseudomonas edaphica</name>
    <dbReference type="NCBI Taxonomy" id="2006980"/>
    <lineage>
        <taxon>Bacteria</taxon>
        <taxon>Pseudomonadati</taxon>
        <taxon>Pseudomonadota</taxon>
        <taxon>Gammaproteobacteria</taxon>
        <taxon>Pseudomonadales</taxon>
        <taxon>Pseudomonadaceae</taxon>
        <taxon>Pseudomonas</taxon>
    </lineage>
</organism>
<dbReference type="AlphaFoldDB" id="A0A7Y7V4E7"/>
<comment type="caution">
    <text evidence="2">The sequence shown here is derived from an EMBL/GenBank/DDBJ whole genome shotgun (WGS) entry which is preliminary data.</text>
</comment>
<reference evidence="2 3" key="1">
    <citation type="submission" date="2020-04" db="EMBL/GenBank/DDBJ databases">
        <title>Molecular characterization of pseudomonads from Agaricus bisporus reveal novel blotch 2 pathogens in Western Europe.</title>
        <authorList>
            <person name="Taparia T."/>
            <person name="Krijger M."/>
            <person name="Haynes E."/>
            <person name="Elpinstone J.G."/>
            <person name="Noble R."/>
            <person name="Van Der Wolf J."/>
        </authorList>
    </citation>
    <scope>NUCLEOTIDE SEQUENCE [LARGE SCALE GENOMIC DNA]</scope>
    <source>
        <strain evidence="2 3">B7002</strain>
    </source>
</reference>
<dbReference type="Proteomes" id="UP000560470">
    <property type="component" value="Unassembled WGS sequence"/>
</dbReference>
<evidence type="ECO:0000313" key="3">
    <source>
        <dbReference type="Proteomes" id="UP000560470"/>
    </source>
</evidence>